<dbReference type="Pfam" id="PF00023">
    <property type="entry name" value="Ank"/>
    <property type="match status" value="1"/>
</dbReference>
<feature type="region of interest" description="Disordered" evidence="4">
    <location>
        <begin position="395"/>
        <end position="421"/>
    </location>
</feature>
<dbReference type="InterPro" id="IPR002110">
    <property type="entry name" value="Ankyrin_rpt"/>
</dbReference>
<proteinExistence type="predicted"/>
<dbReference type="PROSITE" id="PS50297">
    <property type="entry name" value="ANK_REP_REGION"/>
    <property type="match status" value="1"/>
</dbReference>
<feature type="region of interest" description="Disordered" evidence="4">
    <location>
        <begin position="472"/>
        <end position="495"/>
    </location>
</feature>
<comment type="caution">
    <text evidence="5">The sequence shown here is derived from an EMBL/GenBank/DDBJ whole genome shotgun (WGS) entry which is preliminary data.</text>
</comment>
<evidence type="ECO:0000256" key="3">
    <source>
        <dbReference type="PROSITE-ProRule" id="PRU00023"/>
    </source>
</evidence>
<dbReference type="CDD" id="cd09487">
    <property type="entry name" value="SAM_superfamily"/>
    <property type="match status" value="1"/>
</dbReference>
<dbReference type="AlphaFoldDB" id="A0A1Q9C875"/>
<sequence length="624" mass="67215">MLRVNLIYVAIVETWYRFYAALRPQLLCKERKDQSADEFLQPFCYDTWDEALQDSSGMNAVMCAVMSGDTMMLKQLAQCRADVNHTLQGMGDLGYYDTQTVLMAATKSQQHPSVLQTLIELEADVNARARTGLVALYMCRSPEHVKVLLERRAEMPHFVLTGVASFACPETVRALLSFRCDPNQTGDPSSGPGFGPLHAVALFSRRNRRAVATAKLLLEHRADINGRKEISGILMRQHLHARAHLAVYGFASCNMVMRLRASMAGLSPLGYAAMVGHEGLTKLFLDHGADPMPNDRGDSPADLVKDHFLSKAAGPVERRYLIVDASAFLDRREVPRALGSAPESEPQPNHTLPLRCCSASLPKTGRDRHGTSGRSPTCDGRGVFADLLGVVQGLGGQPCSSAPEERGGRFRNSPPGERGGAASAELCHRADAAVTWGYLIFALFLAANMSGTRALDFWSSLEQLQLMRQVPTGKSTAPDCPRPQAAPSEHAPPTVVTPGPMMQRESSAGSCGPSIPAQAPLPTEDTLHKLLRKVGLGQYVQEFQRQGATLAAVTALSVDGLRTFFGFDLGQAHALKTAIDALPTASASSAPSSAVSPHAPSKKASYRRLADAGLLAKPPPYGAL</sequence>
<dbReference type="Pfam" id="PF12796">
    <property type="entry name" value="Ank_2"/>
    <property type="match status" value="1"/>
</dbReference>
<dbReference type="GO" id="GO:0005737">
    <property type="term" value="C:cytoplasm"/>
    <property type="evidence" value="ECO:0007669"/>
    <property type="project" value="TreeGrafter"/>
</dbReference>
<dbReference type="OrthoDB" id="418425at2759"/>
<dbReference type="PANTHER" id="PTHR24189">
    <property type="entry name" value="MYOTROPHIN"/>
    <property type="match status" value="1"/>
</dbReference>
<dbReference type="SUPFAM" id="SSF48403">
    <property type="entry name" value="Ankyrin repeat"/>
    <property type="match status" value="1"/>
</dbReference>
<dbReference type="PROSITE" id="PS50088">
    <property type="entry name" value="ANK_REPEAT"/>
    <property type="match status" value="1"/>
</dbReference>
<evidence type="ECO:0000313" key="5">
    <source>
        <dbReference type="EMBL" id="OLP79124.1"/>
    </source>
</evidence>
<evidence type="ECO:0000256" key="4">
    <source>
        <dbReference type="SAM" id="MobiDB-lite"/>
    </source>
</evidence>
<keyword evidence="2 3" id="KW-0040">ANK repeat</keyword>
<evidence type="ECO:0000256" key="2">
    <source>
        <dbReference type="ARBA" id="ARBA00023043"/>
    </source>
</evidence>
<evidence type="ECO:0000313" key="6">
    <source>
        <dbReference type="Proteomes" id="UP000186817"/>
    </source>
</evidence>
<feature type="region of interest" description="Disordered" evidence="4">
    <location>
        <begin position="338"/>
        <end position="377"/>
    </location>
</feature>
<reference evidence="5 6" key="1">
    <citation type="submission" date="2016-02" db="EMBL/GenBank/DDBJ databases">
        <title>Genome analysis of coral dinoflagellate symbionts highlights evolutionary adaptations to a symbiotic lifestyle.</title>
        <authorList>
            <person name="Aranda M."/>
            <person name="Li Y."/>
            <person name="Liew Y.J."/>
            <person name="Baumgarten S."/>
            <person name="Simakov O."/>
            <person name="Wilson M."/>
            <person name="Piel J."/>
            <person name="Ashoor H."/>
            <person name="Bougouffa S."/>
            <person name="Bajic V.B."/>
            <person name="Ryu T."/>
            <person name="Ravasi T."/>
            <person name="Bayer T."/>
            <person name="Micklem G."/>
            <person name="Kim H."/>
            <person name="Bhak J."/>
            <person name="Lajeunesse T.C."/>
            <person name="Voolstra C.R."/>
        </authorList>
    </citation>
    <scope>NUCLEOTIDE SEQUENCE [LARGE SCALE GENOMIC DNA]</scope>
    <source>
        <strain evidence="5 6">CCMP2467</strain>
    </source>
</reference>
<dbReference type="InterPro" id="IPR036770">
    <property type="entry name" value="Ankyrin_rpt-contain_sf"/>
</dbReference>
<dbReference type="PANTHER" id="PTHR24189:SF50">
    <property type="entry name" value="ANKYRIN REPEAT AND SOCS BOX PROTEIN 2"/>
    <property type="match status" value="1"/>
</dbReference>
<name>A0A1Q9C875_SYMMI</name>
<feature type="repeat" description="ANK" evidence="3">
    <location>
        <begin position="264"/>
        <end position="296"/>
    </location>
</feature>
<dbReference type="GO" id="GO:0005634">
    <property type="term" value="C:nucleus"/>
    <property type="evidence" value="ECO:0007669"/>
    <property type="project" value="TreeGrafter"/>
</dbReference>
<dbReference type="InterPro" id="IPR050745">
    <property type="entry name" value="Multifunctional_regulatory"/>
</dbReference>
<dbReference type="Gene3D" id="1.25.40.20">
    <property type="entry name" value="Ankyrin repeat-containing domain"/>
    <property type="match status" value="2"/>
</dbReference>
<gene>
    <name evidence="5" type="primary">Tnks2</name>
    <name evidence="5" type="ORF">AK812_SmicGene40628</name>
</gene>
<accession>A0A1Q9C875</accession>
<dbReference type="SMART" id="SM00248">
    <property type="entry name" value="ANK"/>
    <property type="match status" value="4"/>
</dbReference>
<dbReference type="EMBL" id="LSRX01001522">
    <property type="protein sequence ID" value="OLP79124.1"/>
    <property type="molecule type" value="Genomic_DNA"/>
</dbReference>
<keyword evidence="1" id="KW-0677">Repeat</keyword>
<dbReference type="Proteomes" id="UP000186817">
    <property type="component" value="Unassembled WGS sequence"/>
</dbReference>
<evidence type="ECO:0000256" key="1">
    <source>
        <dbReference type="ARBA" id="ARBA00022737"/>
    </source>
</evidence>
<keyword evidence="6" id="KW-1185">Reference proteome</keyword>
<protein>
    <submittedName>
        <fullName evidence="5">Tankyrase-2</fullName>
    </submittedName>
</protein>
<organism evidence="5 6">
    <name type="scientific">Symbiodinium microadriaticum</name>
    <name type="common">Dinoflagellate</name>
    <name type="synonym">Zooxanthella microadriatica</name>
    <dbReference type="NCBI Taxonomy" id="2951"/>
    <lineage>
        <taxon>Eukaryota</taxon>
        <taxon>Sar</taxon>
        <taxon>Alveolata</taxon>
        <taxon>Dinophyceae</taxon>
        <taxon>Suessiales</taxon>
        <taxon>Symbiodiniaceae</taxon>
        <taxon>Symbiodinium</taxon>
    </lineage>
</organism>